<evidence type="ECO:0000313" key="7">
    <source>
        <dbReference type="Proteomes" id="UP000316079"/>
    </source>
</evidence>
<feature type="chain" id="PRO_5021764173" description="Ig-like domain-containing protein" evidence="5">
    <location>
        <begin position="24"/>
        <end position="315"/>
    </location>
</feature>
<name>A0A553N320_9TELE</name>
<sequence>MKLLEVHSWLWLVLFTVLHMIQSTNECLSEDGDYDFNLSFGNNFITAKPGCVKIPCAYSAPMRTHPGRLVWFRGSPEFPLDPQELKRVHNLFRPMLSTSDECSIILWDFNPHERIEVYGLMLEWGTNETHIFEERVTVAYSDLCFDGEPKVTWKGLKSKNPRKIKTRRPYSERLMYTPVPEEHQAEVMCEVEFGKNLTTNASATLTVYSHPQILNISACSLNLDQLTCVCVSQGVPLPDIHWSLQNSIDFNAIVTSDNHITVRSSFTMTVEDASSISPTLCVSKNPLGQANMTLPLINKVTDAQEDGEYKNNLKK</sequence>
<evidence type="ECO:0000256" key="3">
    <source>
        <dbReference type="ARBA" id="ARBA00022989"/>
    </source>
</evidence>
<dbReference type="InterPro" id="IPR051036">
    <property type="entry name" value="SIGLEC"/>
</dbReference>
<dbReference type="InterPro" id="IPR013783">
    <property type="entry name" value="Ig-like_fold"/>
</dbReference>
<dbReference type="EMBL" id="SRMA01027102">
    <property type="protein sequence ID" value="TRY59809.1"/>
    <property type="molecule type" value="Genomic_DNA"/>
</dbReference>
<evidence type="ECO:0000256" key="5">
    <source>
        <dbReference type="SAM" id="SignalP"/>
    </source>
</evidence>
<keyword evidence="4" id="KW-0472">Membrane</keyword>
<accession>A0A553N320</accession>
<comment type="caution">
    <text evidence="6">The sequence shown here is derived from an EMBL/GenBank/DDBJ whole genome shotgun (WGS) entry which is preliminary data.</text>
</comment>
<comment type="subcellular location">
    <subcellularLocation>
        <location evidence="1">Membrane</location>
        <topology evidence="1">Single-pass membrane protein</topology>
    </subcellularLocation>
</comment>
<evidence type="ECO:0000256" key="4">
    <source>
        <dbReference type="ARBA" id="ARBA00023136"/>
    </source>
</evidence>
<feature type="signal peptide" evidence="5">
    <location>
        <begin position="1"/>
        <end position="23"/>
    </location>
</feature>
<dbReference type="GO" id="GO:0005886">
    <property type="term" value="C:plasma membrane"/>
    <property type="evidence" value="ECO:0007669"/>
    <property type="project" value="TreeGrafter"/>
</dbReference>
<keyword evidence="3" id="KW-1133">Transmembrane helix</keyword>
<evidence type="ECO:0000313" key="6">
    <source>
        <dbReference type="EMBL" id="TRY59809.1"/>
    </source>
</evidence>
<protein>
    <recommendedName>
        <fullName evidence="8">Ig-like domain-containing protein</fullName>
    </recommendedName>
</protein>
<dbReference type="OrthoDB" id="10012075at2759"/>
<keyword evidence="5" id="KW-0732">Signal</keyword>
<dbReference type="GO" id="GO:0033691">
    <property type="term" value="F:sialic acid binding"/>
    <property type="evidence" value="ECO:0007669"/>
    <property type="project" value="TreeGrafter"/>
</dbReference>
<dbReference type="Gene3D" id="2.60.40.10">
    <property type="entry name" value="Immunoglobulins"/>
    <property type="match status" value="2"/>
</dbReference>
<gene>
    <name evidence="6" type="ORF">DNTS_035238</name>
</gene>
<keyword evidence="7" id="KW-1185">Reference proteome</keyword>
<keyword evidence="2" id="KW-0812">Transmembrane</keyword>
<organism evidence="6 7">
    <name type="scientific">Danionella cerebrum</name>
    <dbReference type="NCBI Taxonomy" id="2873325"/>
    <lineage>
        <taxon>Eukaryota</taxon>
        <taxon>Metazoa</taxon>
        <taxon>Chordata</taxon>
        <taxon>Craniata</taxon>
        <taxon>Vertebrata</taxon>
        <taxon>Euteleostomi</taxon>
        <taxon>Actinopterygii</taxon>
        <taxon>Neopterygii</taxon>
        <taxon>Teleostei</taxon>
        <taxon>Ostariophysi</taxon>
        <taxon>Cypriniformes</taxon>
        <taxon>Danionidae</taxon>
        <taxon>Danioninae</taxon>
        <taxon>Danionella</taxon>
    </lineage>
</organism>
<dbReference type="PANTHER" id="PTHR12035">
    <property type="entry name" value="SIALIC ACID BINDING IMMUNOGLOBULIN-LIKE LECTIN"/>
    <property type="match status" value="1"/>
</dbReference>
<evidence type="ECO:0000256" key="1">
    <source>
        <dbReference type="ARBA" id="ARBA00004167"/>
    </source>
</evidence>
<evidence type="ECO:0008006" key="8">
    <source>
        <dbReference type="Google" id="ProtNLM"/>
    </source>
</evidence>
<proteinExistence type="predicted"/>
<dbReference type="Proteomes" id="UP000316079">
    <property type="component" value="Unassembled WGS sequence"/>
</dbReference>
<dbReference type="GO" id="GO:0007155">
    <property type="term" value="P:cell adhesion"/>
    <property type="evidence" value="ECO:0007669"/>
    <property type="project" value="TreeGrafter"/>
</dbReference>
<dbReference type="PANTHER" id="PTHR12035:SF128">
    <property type="entry name" value="BRANCHED CHAIN KETO ACID DEHYDROGENASE E1 SUBUNIT BETA,-LIKE-RELATED"/>
    <property type="match status" value="1"/>
</dbReference>
<dbReference type="AlphaFoldDB" id="A0A553N320"/>
<reference evidence="6 7" key="1">
    <citation type="journal article" date="2019" name="Sci. Data">
        <title>Hybrid genome assembly and annotation of Danionella translucida.</title>
        <authorList>
            <person name="Kadobianskyi M."/>
            <person name="Schulze L."/>
            <person name="Schuelke M."/>
            <person name="Judkewitz B."/>
        </authorList>
    </citation>
    <scope>NUCLEOTIDE SEQUENCE [LARGE SCALE GENOMIC DNA]</scope>
    <source>
        <strain evidence="6 7">Bolton</strain>
    </source>
</reference>
<evidence type="ECO:0000256" key="2">
    <source>
        <dbReference type="ARBA" id="ARBA00022692"/>
    </source>
</evidence>
<dbReference type="STRING" id="623744.A0A553N320"/>